<organism evidence="7">
    <name type="scientific">marine sediment metagenome</name>
    <dbReference type="NCBI Taxonomy" id="412755"/>
    <lineage>
        <taxon>unclassified sequences</taxon>
        <taxon>metagenomes</taxon>
        <taxon>ecological metagenomes</taxon>
    </lineage>
</organism>
<dbReference type="InterPro" id="IPR028359">
    <property type="entry name" value="UDP_ManNAc/GlcNAc_DH"/>
</dbReference>
<dbReference type="SUPFAM" id="SSF51735">
    <property type="entry name" value="NAD(P)-binding Rossmann-fold domains"/>
    <property type="match status" value="1"/>
</dbReference>
<keyword evidence="3" id="KW-1133">Transmembrane helix</keyword>
<feature type="transmembrane region" description="Helical" evidence="3">
    <location>
        <begin position="37"/>
        <end position="60"/>
    </location>
</feature>
<gene>
    <name evidence="7" type="ORF">S01H4_04371</name>
</gene>
<keyword evidence="3" id="KW-0472">Membrane</keyword>
<dbReference type="PIRSF" id="PIRSF500136">
    <property type="entry name" value="UDP_ManNAc_DH"/>
    <property type="match status" value="1"/>
</dbReference>
<keyword evidence="1" id="KW-0560">Oxidoreductase</keyword>
<sequence length="394" mass="43248">MAFSYYKLLYYAKLEMAGYEGDVTLLRLEEKIRGKSATIGIVGLGYVGLPLAVAFAMAGFKVLGFDIRQKNVDSVNRGKSYIADVSSDSLSSVVTGKLLEATTDQSRLGEVDAICICVPTPLTPTKDPDLSYVIHESEAISKYLRPGQLVVLESTTYPGTTKQVVLPNLESSGLRCGIDFYLAYSPERVDPGSKDHNVRNTPKIVGGIDSQSTQLAQLLYSQIAGAVLPVSCPEVAEMTKVFENVFRSVNIALVNELAHLCERMGLSVWEVIDAASTKPFGYMPFYPGPGIGGHCIPLDPYYLANKARELDFHTRFIELAAEINEHMPYHVVSRILEALSIRGKSLNGAKILVLGVAYKKDVEDIRESPALKIIQLLREKGVEVSYNDPYVSRI</sequence>
<dbReference type="PANTHER" id="PTHR43491">
    <property type="entry name" value="UDP-N-ACETYL-D-MANNOSAMINE DEHYDROGENASE"/>
    <property type="match status" value="1"/>
</dbReference>
<dbReference type="InterPro" id="IPR017476">
    <property type="entry name" value="UDP-Glc/GDP-Man"/>
</dbReference>
<dbReference type="Pfam" id="PF00984">
    <property type="entry name" value="UDPG_MGDP_dh"/>
    <property type="match status" value="1"/>
</dbReference>
<dbReference type="EMBL" id="BART01001163">
    <property type="protein sequence ID" value="GAG63586.1"/>
    <property type="molecule type" value="Genomic_DNA"/>
</dbReference>
<evidence type="ECO:0000259" key="5">
    <source>
        <dbReference type="Pfam" id="PF03720"/>
    </source>
</evidence>
<dbReference type="SUPFAM" id="SSF52413">
    <property type="entry name" value="UDP-glucose/GDP-mannose dehydrogenase C-terminal domain"/>
    <property type="match status" value="1"/>
</dbReference>
<comment type="caution">
    <text evidence="7">The sequence shown here is derived from an EMBL/GenBank/DDBJ whole genome shotgun (WGS) entry which is preliminary data.</text>
</comment>
<evidence type="ECO:0008006" key="8">
    <source>
        <dbReference type="Google" id="ProtNLM"/>
    </source>
</evidence>
<reference evidence="7" key="1">
    <citation type="journal article" date="2014" name="Front. Microbiol.">
        <title>High frequency of phylogenetically diverse reductive dehalogenase-homologous genes in deep subseafloor sedimentary metagenomes.</title>
        <authorList>
            <person name="Kawai M."/>
            <person name="Futagami T."/>
            <person name="Toyoda A."/>
            <person name="Takaki Y."/>
            <person name="Nishi S."/>
            <person name="Hori S."/>
            <person name="Arai W."/>
            <person name="Tsubouchi T."/>
            <person name="Morono Y."/>
            <person name="Uchiyama I."/>
            <person name="Ito T."/>
            <person name="Fujiyama A."/>
            <person name="Inagaki F."/>
            <person name="Takami H."/>
        </authorList>
    </citation>
    <scope>NUCLEOTIDE SEQUENCE</scope>
    <source>
        <strain evidence="7">Expedition CK06-06</strain>
    </source>
</reference>
<dbReference type="InterPro" id="IPR008927">
    <property type="entry name" value="6-PGluconate_DH-like_C_sf"/>
</dbReference>
<dbReference type="GO" id="GO:0051287">
    <property type="term" value="F:NAD binding"/>
    <property type="evidence" value="ECO:0007669"/>
    <property type="project" value="InterPro"/>
</dbReference>
<evidence type="ECO:0000259" key="6">
    <source>
        <dbReference type="Pfam" id="PF03721"/>
    </source>
</evidence>
<dbReference type="Pfam" id="PF03721">
    <property type="entry name" value="UDPG_MGDP_dh_N"/>
    <property type="match status" value="1"/>
</dbReference>
<evidence type="ECO:0000256" key="2">
    <source>
        <dbReference type="ARBA" id="ARBA00023027"/>
    </source>
</evidence>
<dbReference type="AlphaFoldDB" id="X1AUR3"/>
<feature type="domain" description="UDP-glucose/GDP-mannose dehydrogenase C-terminal" evidence="5">
    <location>
        <begin position="352"/>
        <end position="392"/>
    </location>
</feature>
<dbReference type="InterPro" id="IPR014027">
    <property type="entry name" value="UDP-Glc/GDP-Man_DH_C"/>
</dbReference>
<dbReference type="GO" id="GO:0000271">
    <property type="term" value="P:polysaccharide biosynthetic process"/>
    <property type="evidence" value="ECO:0007669"/>
    <property type="project" value="InterPro"/>
</dbReference>
<protein>
    <recommendedName>
        <fullName evidence="8">UDP-glucose/GDP-mannose dehydrogenase C-terminal domain-containing protein</fullName>
    </recommendedName>
</protein>
<dbReference type="InterPro" id="IPR036220">
    <property type="entry name" value="UDP-Glc/GDP-Man_DH_C_sf"/>
</dbReference>
<keyword evidence="2" id="KW-0520">NAD</keyword>
<dbReference type="PANTHER" id="PTHR43491:SF1">
    <property type="entry name" value="UDP-N-ACETYL-D-MANNOSAMINE DEHYDROGENASE"/>
    <property type="match status" value="1"/>
</dbReference>
<evidence type="ECO:0000256" key="3">
    <source>
        <dbReference type="SAM" id="Phobius"/>
    </source>
</evidence>
<dbReference type="PIRSF" id="PIRSF000124">
    <property type="entry name" value="UDPglc_GDPman_dh"/>
    <property type="match status" value="1"/>
</dbReference>
<evidence type="ECO:0000259" key="4">
    <source>
        <dbReference type="Pfam" id="PF00984"/>
    </source>
</evidence>
<feature type="domain" description="UDP-glucose/GDP-mannose dehydrogenase N-terminal" evidence="6">
    <location>
        <begin position="38"/>
        <end position="214"/>
    </location>
</feature>
<dbReference type="SUPFAM" id="SSF48179">
    <property type="entry name" value="6-phosphogluconate dehydrogenase C-terminal domain-like"/>
    <property type="match status" value="1"/>
</dbReference>
<dbReference type="InterPro" id="IPR001732">
    <property type="entry name" value="UDP-Glc/GDP-Man_DH_N"/>
</dbReference>
<feature type="non-terminal residue" evidence="7">
    <location>
        <position position="394"/>
    </location>
</feature>
<dbReference type="Gene3D" id="3.40.50.720">
    <property type="entry name" value="NAD(P)-binding Rossmann-like Domain"/>
    <property type="match status" value="2"/>
</dbReference>
<dbReference type="GO" id="GO:0016628">
    <property type="term" value="F:oxidoreductase activity, acting on the CH-CH group of donors, NAD or NADP as acceptor"/>
    <property type="evidence" value="ECO:0007669"/>
    <property type="project" value="InterPro"/>
</dbReference>
<dbReference type="NCBIfam" id="TIGR03026">
    <property type="entry name" value="NDP-sugDHase"/>
    <property type="match status" value="1"/>
</dbReference>
<accession>X1AUR3</accession>
<name>X1AUR3_9ZZZZ</name>
<dbReference type="GO" id="GO:0016616">
    <property type="term" value="F:oxidoreductase activity, acting on the CH-OH group of donors, NAD or NADP as acceptor"/>
    <property type="evidence" value="ECO:0007669"/>
    <property type="project" value="InterPro"/>
</dbReference>
<dbReference type="InterPro" id="IPR014026">
    <property type="entry name" value="UDP-Glc/GDP-Man_DH_dimer"/>
</dbReference>
<proteinExistence type="predicted"/>
<feature type="domain" description="UDP-glucose/GDP-mannose dehydrogenase dimerisation" evidence="4">
    <location>
        <begin position="235"/>
        <end position="325"/>
    </location>
</feature>
<evidence type="ECO:0000313" key="7">
    <source>
        <dbReference type="EMBL" id="GAG63586.1"/>
    </source>
</evidence>
<keyword evidence="3" id="KW-0812">Transmembrane</keyword>
<dbReference type="InterPro" id="IPR036291">
    <property type="entry name" value="NAD(P)-bd_dom_sf"/>
</dbReference>
<dbReference type="Pfam" id="PF03720">
    <property type="entry name" value="UDPG_MGDP_dh_C"/>
    <property type="match status" value="1"/>
</dbReference>
<evidence type="ECO:0000256" key="1">
    <source>
        <dbReference type="ARBA" id="ARBA00023002"/>
    </source>
</evidence>